<protein>
    <submittedName>
        <fullName evidence="2">Uncharacterized protein</fullName>
    </submittedName>
</protein>
<dbReference type="EMBL" id="JAKKOR010000009">
    <property type="protein sequence ID" value="MCF8589434.1"/>
    <property type="molecule type" value="Genomic_DNA"/>
</dbReference>
<evidence type="ECO:0000313" key="2">
    <source>
        <dbReference type="EMBL" id="MCF8589434.1"/>
    </source>
</evidence>
<accession>A0ABS9IV50</accession>
<keyword evidence="3" id="KW-1185">Reference proteome</keyword>
<proteinExistence type="predicted"/>
<comment type="caution">
    <text evidence="2">The sequence shown here is derived from an EMBL/GenBank/DDBJ whole genome shotgun (WGS) entry which is preliminary data.</text>
</comment>
<feature type="signal peptide" evidence="1">
    <location>
        <begin position="1"/>
        <end position="28"/>
    </location>
</feature>
<evidence type="ECO:0000256" key="1">
    <source>
        <dbReference type="SAM" id="SignalP"/>
    </source>
</evidence>
<gene>
    <name evidence="2" type="ORF">L5G33_13300</name>
</gene>
<dbReference type="RefSeq" id="WP_236998651.1">
    <property type="nucleotide sequence ID" value="NZ_JAKKOR010000009.1"/>
</dbReference>
<reference evidence="2 3" key="1">
    <citation type="submission" date="2022-01" db="EMBL/GenBank/DDBJ databases">
        <authorList>
            <person name="Huang Y."/>
        </authorList>
    </citation>
    <scope>NUCLEOTIDE SEQUENCE [LARGE SCALE GENOMIC DNA]</scope>
    <source>
        <strain evidence="2 3">HY366</strain>
    </source>
</reference>
<organism evidence="2 3">
    <name type="scientific">Gordonia liuliyuniae</name>
    <dbReference type="NCBI Taxonomy" id="2911517"/>
    <lineage>
        <taxon>Bacteria</taxon>
        <taxon>Bacillati</taxon>
        <taxon>Actinomycetota</taxon>
        <taxon>Actinomycetes</taxon>
        <taxon>Mycobacteriales</taxon>
        <taxon>Gordoniaceae</taxon>
        <taxon>Gordonia</taxon>
    </lineage>
</organism>
<name>A0ABS9IV50_9ACTN</name>
<sequence>MKIRLALAAVAASAALLAGAVGAPAAQAAPSTDAVAAKAALDSIQPQPHDAASVIDGIAAANAVLKQLGITPFTPTIGACTDFTFPLAVGGAVAGPKTPGLPDLPLLGIKNGDLTLNVLGTDHDLNAVKKGEVLYGFVPVGLINDSGDKSGMRVAWFNVNTFKGGLGEPMGGLSDTILDAVAKRIAAAGVPKALADGAVSPLKTALNILPSNGVRGGLVDTGAGTVLSAIYGTVKKGDATCFFFPSLGIATAK</sequence>
<keyword evidence="1" id="KW-0732">Signal</keyword>
<dbReference type="Proteomes" id="UP001200110">
    <property type="component" value="Unassembled WGS sequence"/>
</dbReference>
<evidence type="ECO:0000313" key="3">
    <source>
        <dbReference type="Proteomes" id="UP001200110"/>
    </source>
</evidence>
<feature type="chain" id="PRO_5046623677" evidence="1">
    <location>
        <begin position="29"/>
        <end position="253"/>
    </location>
</feature>